<evidence type="ECO:0000256" key="6">
    <source>
        <dbReference type="ARBA" id="ARBA00023004"/>
    </source>
</evidence>
<evidence type="ECO:0000259" key="8">
    <source>
        <dbReference type="PROSITE" id="PS51405"/>
    </source>
</evidence>
<keyword evidence="5" id="KW-0560">Oxidoreductase</keyword>
<name>A0ABQ0LEP7_MYCCL</name>
<proteinExistence type="inferred from homology"/>
<evidence type="ECO:0000313" key="10">
    <source>
        <dbReference type="Proteomes" id="UP000815677"/>
    </source>
</evidence>
<dbReference type="Proteomes" id="UP000815677">
    <property type="component" value="Unassembled WGS sequence"/>
</dbReference>
<comment type="similarity">
    <text evidence="7">Belongs to the chloroperoxidase family.</text>
</comment>
<dbReference type="PANTHER" id="PTHR33577">
    <property type="entry name" value="STERIGMATOCYSTIN BIOSYNTHESIS PEROXIDASE STCC-RELATED"/>
    <property type="match status" value="1"/>
</dbReference>
<organism evidence="9 10">
    <name type="scientific">Mycena chlorophos</name>
    <name type="common">Agaric fungus</name>
    <name type="synonym">Agaricus chlorophos</name>
    <dbReference type="NCBI Taxonomy" id="658473"/>
    <lineage>
        <taxon>Eukaryota</taxon>
        <taxon>Fungi</taxon>
        <taxon>Dikarya</taxon>
        <taxon>Basidiomycota</taxon>
        <taxon>Agaricomycotina</taxon>
        <taxon>Agaricomycetes</taxon>
        <taxon>Agaricomycetidae</taxon>
        <taxon>Agaricales</taxon>
        <taxon>Marasmiineae</taxon>
        <taxon>Mycenaceae</taxon>
        <taxon>Mycena</taxon>
    </lineage>
</organism>
<sequence>MAPSHDFSSPAPTDLRAPCPGLNALANHSYISHDGANITFLQLLEATKFVYNLSTPLALLLTMAGFATCGKFGWSTFFNSSGVVQWPISWTLNLADLAQRGSTKIAHDASFVHASGVESHAADPALVKSLLLVAEAQGGMTLESFARVHAERIRELGHGLGWLHEQVAAGEGAVAWLVMHNPQTGVVEPEKVKIWFGEEKLPKGWWDGVRPTRVIGLLQAKQTANEFEAVVKGIFVRQDGNCHQTTATRVRLDVFRLPGRSGTQARIQSIQLA</sequence>
<dbReference type="PANTHER" id="PTHR33577:SF9">
    <property type="entry name" value="PEROXIDASE STCC"/>
    <property type="match status" value="1"/>
</dbReference>
<evidence type="ECO:0000256" key="7">
    <source>
        <dbReference type="ARBA" id="ARBA00025795"/>
    </source>
</evidence>
<dbReference type="InterPro" id="IPR000028">
    <property type="entry name" value="Chloroperoxidase"/>
</dbReference>
<accession>A0ABQ0LEP7</accession>
<dbReference type="InterPro" id="IPR036851">
    <property type="entry name" value="Chloroperoxidase-like_sf"/>
</dbReference>
<evidence type="ECO:0000256" key="2">
    <source>
        <dbReference type="ARBA" id="ARBA00022559"/>
    </source>
</evidence>
<dbReference type="SUPFAM" id="SSF47571">
    <property type="entry name" value="Cloroperoxidase"/>
    <property type="match status" value="1"/>
</dbReference>
<dbReference type="EMBL" id="DF844460">
    <property type="protein sequence ID" value="GAT48326.1"/>
    <property type="molecule type" value="Genomic_DNA"/>
</dbReference>
<evidence type="ECO:0000313" key="9">
    <source>
        <dbReference type="EMBL" id="GAT48326.1"/>
    </source>
</evidence>
<keyword evidence="3" id="KW-0349">Heme</keyword>
<dbReference type="Pfam" id="PF01328">
    <property type="entry name" value="Peroxidase_2"/>
    <property type="match status" value="1"/>
</dbReference>
<dbReference type="Gene3D" id="1.10.489.10">
    <property type="entry name" value="Chloroperoxidase-like"/>
    <property type="match status" value="1"/>
</dbReference>
<evidence type="ECO:0000256" key="1">
    <source>
        <dbReference type="ARBA" id="ARBA00001970"/>
    </source>
</evidence>
<evidence type="ECO:0000256" key="3">
    <source>
        <dbReference type="ARBA" id="ARBA00022617"/>
    </source>
</evidence>
<keyword evidence="2" id="KW-0575">Peroxidase</keyword>
<protein>
    <recommendedName>
        <fullName evidence="8">Heme haloperoxidase family profile domain-containing protein</fullName>
    </recommendedName>
</protein>
<feature type="domain" description="Heme haloperoxidase family profile" evidence="8">
    <location>
        <begin position="3"/>
        <end position="222"/>
    </location>
</feature>
<gene>
    <name evidence="9" type="ORF">MCHLO_05743</name>
</gene>
<keyword evidence="6" id="KW-0408">Iron</keyword>
<reference evidence="9" key="1">
    <citation type="submission" date="2014-09" db="EMBL/GenBank/DDBJ databases">
        <title>Genome sequence of the luminous mushroom Mycena chlorophos for searching fungal bioluminescence genes.</title>
        <authorList>
            <person name="Tanaka Y."/>
            <person name="Kasuga D."/>
            <person name="Oba Y."/>
            <person name="Hase S."/>
            <person name="Sato K."/>
            <person name="Oba Y."/>
            <person name="Sakakibara Y."/>
        </authorList>
    </citation>
    <scope>NUCLEOTIDE SEQUENCE</scope>
</reference>
<evidence type="ECO:0000256" key="4">
    <source>
        <dbReference type="ARBA" id="ARBA00022723"/>
    </source>
</evidence>
<comment type="cofactor">
    <cofactor evidence="1">
        <name>heme b</name>
        <dbReference type="ChEBI" id="CHEBI:60344"/>
    </cofactor>
</comment>
<keyword evidence="4" id="KW-0479">Metal-binding</keyword>
<evidence type="ECO:0000256" key="5">
    <source>
        <dbReference type="ARBA" id="ARBA00023002"/>
    </source>
</evidence>
<dbReference type="PROSITE" id="PS51405">
    <property type="entry name" value="HEME_HALOPEROXIDASE"/>
    <property type="match status" value="1"/>
</dbReference>
<keyword evidence="10" id="KW-1185">Reference proteome</keyword>